<dbReference type="CDD" id="cd11318">
    <property type="entry name" value="AmyAc_bac_fung_AmyA"/>
    <property type="match status" value="1"/>
</dbReference>
<name>L0L002_METHD</name>
<dbReference type="Pfam" id="PF00128">
    <property type="entry name" value="Alpha-amylase"/>
    <property type="match status" value="1"/>
</dbReference>
<sequence length="480" mass="55421" precursor="true">MRNGILMQYFEYAMANDGQHWKNLKADAHHLSEMGITAVWIPPCFKGTSSSDTGYSVYDLYDLGEFDQKGTIRTKYGTKDELIEAINALHEKGIQVYADIVLNHKAGSDGTQTFKVVEVEFNDRTKVISDPYDIKGWTKFTFPGRNNKYSDFKWSFEHFTGVDYNEANGKTAVYKILGDNKDWAENVDKDLGNFDYLMFANIDFDHPDVKNEIYKWFKWFVNETKVDGVRIDAIKHINQDFIKEFLKFIKKEQGEEFYVVGEYWQSNHEVLDDYLEEHLLDMYDVPLHFNFHRASKESNSFDMRTIFDNSLVKTHPQLAVTFVDNHDSQPMQALESFVEDWFKPLAYALILLRKDGYPTIFHGDYYGIANVEGHRPMQNVIDNLIRIRKENAYGEQQDYFDHGNTIGWIRLGTEEHPNGCAVVLTNGSDGEKDMYVGQIHSDEIWIDRVGNNPAEVVIDEQGKGTFPVSGGSVSCYTKKE</sequence>
<reference evidence="9" key="1">
    <citation type="submission" date="2012-02" db="EMBL/GenBank/DDBJ databases">
        <title>Complete sequence of chromosome of Methanomethylovorans hollandica DSM 15978.</title>
        <authorList>
            <person name="Lucas S."/>
            <person name="Copeland A."/>
            <person name="Lapidus A."/>
            <person name="Glavina del Rio T."/>
            <person name="Dalin E."/>
            <person name="Tice H."/>
            <person name="Bruce D."/>
            <person name="Goodwin L."/>
            <person name="Pitluck S."/>
            <person name="Peters L."/>
            <person name="Mikhailova N."/>
            <person name="Held B."/>
            <person name="Kyrpides N."/>
            <person name="Mavromatis K."/>
            <person name="Ivanova N."/>
            <person name="Brettin T."/>
            <person name="Detter J.C."/>
            <person name="Han C."/>
            <person name="Larimer F."/>
            <person name="Land M."/>
            <person name="Hauser L."/>
            <person name="Markowitz V."/>
            <person name="Cheng J.-F."/>
            <person name="Hugenholtz P."/>
            <person name="Woyke T."/>
            <person name="Wu D."/>
            <person name="Spring S."/>
            <person name="Schroeder M."/>
            <person name="Brambilla E."/>
            <person name="Klenk H.-P."/>
            <person name="Eisen J.A."/>
        </authorList>
    </citation>
    <scope>NUCLEOTIDE SEQUENCE [LARGE SCALE GENOMIC DNA]</scope>
    <source>
        <strain evidence="9">DSM 15978 / NBRC 107637 / DMS1</strain>
    </source>
</reference>
<dbReference type="Gene3D" id="2.40.30.140">
    <property type="match status" value="1"/>
</dbReference>
<evidence type="ECO:0000256" key="4">
    <source>
        <dbReference type="ARBA" id="ARBA00022801"/>
    </source>
</evidence>
<dbReference type="PANTHER" id="PTHR43447">
    <property type="entry name" value="ALPHA-AMYLASE"/>
    <property type="match status" value="1"/>
</dbReference>
<feature type="domain" description="Glycosyl hydrolase family 13 catalytic" evidence="7">
    <location>
        <begin position="4"/>
        <end position="410"/>
    </location>
</feature>
<dbReference type="PRINTS" id="PR00110">
    <property type="entry name" value="ALPHAAMYLASE"/>
</dbReference>
<evidence type="ECO:0000259" key="7">
    <source>
        <dbReference type="SMART" id="SM00642"/>
    </source>
</evidence>
<gene>
    <name evidence="8" type="ordered locus">Metho_1364</name>
</gene>
<keyword evidence="4" id="KW-0378">Hydrolase</keyword>
<dbReference type="SMART" id="SM00642">
    <property type="entry name" value="Aamy"/>
    <property type="match status" value="1"/>
</dbReference>
<dbReference type="OrthoDB" id="18347at2157"/>
<keyword evidence="6 8" id="KW-0326">Glycosidase</keyword>
<dbReference type="PIRSF" id="PIRSF001021">
    <property type="entry name" value="Alph-amls_thrmst"/>
    <property type="match status" value="1"/>
</dbReference>
<evidence type="ECO:0000256" key="6">
    <source>
        <dbReference type="ARBA" id="ARBA00023295"/>
    </source>
</evidence>
<dbReference type="SUPFAM" id="SSF51445">
    <property type="entry name" value="(Trans)glycosidases"/>
    <property type="match status" value="1"/>
</dbReference>
<accession>L0L002</accession>
<dbReference type="InterPro" id="IPR006047">
    <property type="entry name" value="GH13_cat_dom"/>
</dbReference>
<dbReference type="STRING" id="867904.Metho_1364"/>
<dbReference type="GeneID" id="14407173"/>
<keyword evidence="5" id="KW-0119">Carbohydrate metabolism</keyword>
<evidence type="ECO:0000313" key="8">
    <source>
        <dbReference type="EMBL" id="AGB49579.1"/>
    </source>
</evidence>
<evidence type="ECO:0000256" key="1">
    <source>
        <dbReference type="ARBA" id="ARBA00001913"/>
    </source>
</evidence>
<dbReference type="GO" id="GO:0004556">
    <property type="term" value="F:alpha-amylase activity"/>
    <property type="evidence" value="ECO:0007669"/>
    <property type="project" value="InterPro"/>
</dbReference>
<comment type="similarity">
    <text evidence="2">Belongs to the glycosyl hydrolase 13 family.</text>
</comment>
<dbReference type="Proteomes" id="UP000010866">
    <property type="component" value="Chromosome"/>
</dbReference>
<dbReference type="GO" id="GO:0005509">
    <property type="term" value="F:calcium ion binding"/>
    <property type="evidence" value="ECO:0007669"/>
    <property type="project" value="InterPro"/>
</dbReference>
<proteinExistence type="inferred from homology"/>
<dbReference type="InterPro" id="IPR006046">
    <property type="entry name" value="Alpha_amylase"/>
</dbReference>
<evidence type="ECO:0000313" key="9">
    <source>
        <dbReference type="Proteomes" id="UP000010866"/>
    </source>
</evidence>
<evidence type="ECO:0000256" key="3">
    <source>
        <dbReference type="ARBA" id="ARBA00022723"/>
    </source>
</evidence>
<evidence type="ECO:0000256" key="5">
    <source>
        <dbReference type="ARBA" id="ARBA00023277"/>
    </source>
</evidence>
<dbReference type="InterPro" id="IPR013780">
    <property type="entry name" value="Glyco_hydro_b"/>
</dbReference>
<dbReference type="InterPro" id="IPR013776">
    <property type="entry name" value="A-amylase_thermo"/>
</dbReference>
<dbReference type="NCBIfam" id="NF006969">
    <property type="entry name" value="PRK09441.1-2"/>
    <property type="match status" value="1"/>
</dbReference>
<dbReference type="Gene3D" id="3.20.20.80">
    <property type="entry name" value="Glycosidases"/>
    <property type="match status" value="1"/>
</dbReference>
<organism evidence="8 9">
    <name type="scientific">Methanomethylovorans hollandica (strain DSM 15978 / NBRC 107637 / DMS1)</name>
    <dbReference type="NCBI Taxonomy" id="867904"/>
    <lineage>
        <taxon>Archaea</taxon>
        <taxon>Methanobacteriati</taxon>
        <taxon>Methanobacteriota</taxon>
        <taxon>Stenosarchaea group</taxon>
        <taxon>Methanomicrobia</taxon>
        <taxon>Methanosarcinales</taxon>
        <taxon>Methanosarcinaceae</taxon>
        <taxon>Methanomethylovorans</taxon>
    </lineage>
</organism>
<comment type="cofactor">
    <cofactor evidence="1">
        <name>Ca(2+)</name>
        <dbReference type="ChEBI" id="CHEBI:29108"/>
    </cofactor>
</comment>
<dbReference type="AlphaFoldDB" id="L0L002"/>
<dbReference type="HOGENOM" id="CLU_024572_2_0_2"/>
<evidence type="ECO:0000256" key="2">
    <source>
        <dbReference type="ARBA" id="ARBA00008061"/>
    </source>
</evidence>
<keyword evidence="9" id="KW-1185">Reference proteome</keyword>
<dbReference type="GO" id="GO:0005975">
    <property type="term" value="P:carbohydrate metabolic process"/>
    <property type="evidence" value="ECO:0007669"/>
    <property type="project" value="InterPro"/>
</dbReference>
<dbReference type="Gene3D" id="2.60.40.1180">
    <property type="entry name" value="Golgi alpha-mannosidase II"/>
    <property type="match status" value="1"/>
</dbReference>
<protein>
    <submittedName>
        <fullName evidence="8">Glycosidase</fullName>
    </submittedName>
</protein>
<dbReference type="SUPFAM" id="SSF51011">
    <property type="entry name" value="Glycosyl hydrolase domain"/>
    <property type="match status" value="1"/>
</dbReference>
<dbReference type="NCBIfam" id="NF006968">
    <property type="entry name" value="PRK09441.1-1"/>
    <property type="match status" value="1"/>
</dbReference>
<dbReference type="EMBL" id="CP003362">
    <property type="protein sequence ID" value="AGB49579.1"/>
    <property type="molecule type" value="Genomic_DNA"/>
</dbReference>
<dbReference type="InterPro" id="IPR017853">
    <property type="entry name" value="GH"/>
</dbReference>
<dbReference type="KEGG" id="mhz:Metho_1364"/>
<keyword evidence="3" id="KW-0479">Metal-binding</keyword>
<dbReference type="RefSeq" id="WP_015324745.1">
    <property type="nucleotide sequence ID" value="NC_019977.1"/>
</dbReference>